<organism evidence="4 5">
    <name type="scientific">Hyaloscypha bicolor E</name>
    <dbReference type="NCBI Taxonomy" id="1095630"/>
    <lineage>
        <taxon>Eukaryota</taxon>
        <taxon>Fungi</taxon>
        <taxon>Dikarya</taxon>
        <taxon>Ascomycota</taxon>
        <taxon>Pezizomycotina</taxon>
        <taxon>Leotiomycetes</taxon>
        <taxon>Helotiales</taxon>
        <taxon>Hyaloscyphaceae</taxon>
        <taxon>Hyaloscypha</taxon>
        <taxon>Hyaloscypha bicolor</taxon>
    </lineage>
</organism>
<dbReference type="Gene3D" id="3.40.50.1820">
    <property type="entry name" value="alpha/beta hydrolase"/>
    <property type="match status" value="1"/>
</dbReference>
<dbReference type="SUPFAM" id="SSF53474">
    <property type="entry name" value="alpha/beta-Hydrolases"/>
    <property type="match status" value="1"/>
</dbReference>
<feature type="domain" description="AB hydrolase-1" evidence="3">
    <location>
        <begin position="42"/>
        <end position="177"/>
    </location>
</feature>
<keyword evidence="5" id="KW-1185">Reference proteome</keyword>
<dbReference type="PRINTS" id="PR00793">
    <property type="entry name" value="PROAMNOPTASE"/>
</dbReference>
<protein>
    <submittedName>
        <fullName evidence="4">Proline-specific peptidase</fullName>
    </submittedName>
</protein>
<dbReference type="PANTHER" id="PTHR43433">
    <property type="entry name" value="HYDROLASE, ALPHA/BETA FOLD FAMILY PROTEIN"/>
    <property type="match status" value="1"/>
</dbReference>
<comment type="similarity">
    <text evidence="1">Belongs to the peptidase S33 family.</text>
</comment>
<dbReference type="InParanoid" id="A0A2J6T638"/>
<dbReference type="EMBL" id="KZ613822">
    <property type="protein sequence ID" value="PMD58491.1"/>
    <property type="molecule type" value="Genomic_DNA"/>
</dbReference>
<dbReference type="InterPro" id="IPR029058">
    <property type="entry name" value="AB_hydrolase_fold"/>
</dbReference>
<sequence>MFPLASHEGEAPFPYPSAPKPLKTWNKAFGDLSISKSHLSIKPLIIIHGGPGMTRHYLTPHTYLTEHHSIPIILYDQLGCGNSTHLPELAGDTLFWTVDLFITELENLISHLELQEYDILDTSWGGMLASKFAARNPTGLRRLILANAPASMKIRYESAAEYRRELPEEVQKVIDKHEAAGTFDDPEYEEAYKVFTKRHICSLDLVPEPLLKSAIEWSKDKTVSDVMAGGSGDHFKNEGTLAGFSTIGEAKKIKVRTLLINGNREIASDEGVRPFWREIEKVKWDTMNGSTHSPHLEEEERYMGIITEFLIEE</sequence>
<accession>A0A2J6T638</accession>
<dbReference type="GeneID" id="36586286"/>
<dbReference type="Pfam" id="PF00561">
    <property type="entry name" value="Abhydrolase_1"/>
    <property type="match status" value="1"/>
</dbReference>
<reference evidence="4 5" key="1">
    <citation type="submission" date="2016-04" db="EMBL/GenBank/DDBJ databases">
        <title>A degradative enzymes factory behind the ericoid mycorrhizal symbiosis.</title>
        <authorList>
            <consortium name="DOE Joint Genome Institute"/>
            <person name="Martino E."/>
            <person name="Morin E."/>
            <person name="Grelet G."/>
            <person name="Kuo A."/>
            <person name="Kohler A."/>
            <person name="Daghino S."/>
            <person name="Barry K."/>
            <person name="Choi C."/>
            <person name="Cichocki N."/>
            <person name="Clum A."/>
            <person name="Copeland A."/>
            <person name="Hainaut M."/>
            <person name="Haridas S."/>
            <person name="Labutti K."/>
            <person name="Lindquist E."/>
            <person name="Lipzen A."/>
            <person name="Khouja H.-R."/>
            <person name="Murat C."/>
            <person name="Ohm R."/>
            <person name="Olson A."/>
            <person name="Spatafora J."/>
            <person name="Veneault-Fourrey C."/>
            <person name="Henrissat B."/>
            <person name="Grigoriev I."/>
            <person name="Martin F."/>
            <person name="Perotto S."/>
        </authorList>
    </citation>
    <scope>NUCLEOTIDE SEQUENCE [LARGE SCALE GENOMIC DNA]</scope>
    <source>
        <strain evidence="4 5">E</strain>
    </source>
</reference>
<evidence type="ECO:0000256" key="1">
    <source>
        <dbReference type="ARBA" id="ARBA00010088"/>
    </source>
</evidence>
<evidence type="ECO:0000313" key="4">
    <source>
        <dbReference type="EMBL" id="PMD58491.1"/>
    </source>
</evidence>
<evidence type="ECO:0000256" key="2">
    <source>
        <dbReference type="ARBA" id="ARBA00022801"/>
    </source>
</evidence>
<dbReference type="InterPro" id="IPR050471">
    <property type="entry name" value="AB_hydrolase"/>
</dbReference>
<dbReference type="PANTHER" id="PTHR43433:SF5">
    <property type="entry name" value="AB HYDROLASE-1 DOMAIN-CONTAINING PROTEIN"/>
    <property type="match status" value="1"/>
</dbReference>
<dbReference type="OrthoDB" id="190201at2759"/>
<dbReference type="InterPro" id="IPR005945">
    <property type="entry name" value="Pro_imino_pep"/>
</dbReference>
<gene>
    <name evidence="4" type="ORF">K444DRAFT_591794</name>
</gene>
<dbReference type="GO" id="GO:0008233">
    <property type="term" value="F:peptidase activity"/>
    <property type="evidence" value="ECO:0007669"/>
    <property type="project" value="InterPro"/>
</dbReference>
<dbReference type="PIRSF" id="PIRSF005539">
    <property type="entry name" value="Pept_S33_TRI_F1"/>
    <property type="match status" value="1"/>
</dbReference>
<dbReference type="NCBIfam" id="TIGR01250">
    <property type="entry name" value="pro_imino_pep_2"/>
    <property type="match status" value="1"/>
</dbReference>
<dbReference type="RefSeq" id="XP_024735395.1">
    <property type="nucleotide sequence ID" value="XM_024878209.1"/>
</dbReference>
<dbReference type="InterPro" id="IPR000073">
    <property type="entry name" value="AB_hydrolase_1"/>
</dbReference>
<dbReference type="AlphaFoldDB" id="A0A2J6T638"/>
<evidence type="ECO:0000313" key="5">
    <source>
        <dbReference type="Proteomes" id="UP000235371"/>
    </source>
</evidence>
<keyword evidence="2" id="KW-0378">Hydrolase</keyword>
<dbReference type="InterPro" id="IPR002410">
    <property type="entry name" value="Peptidase_S33"/>
</dbReference>
<dbReference type="GO" id="GO:0006508">
    <property type="term" value="P:proteolysis"/>
    <property type="evidence" value="ECO:0007669"/>
    <property type="project" value="InterPro"/>
</dbReference>
<proteinExistence type="inferred from homology"/>
<name>A0A2J6T638_9HELO</name>
<dbReference type="STRING" id="1095630.A0A2J6T638"/>
<evidence type="ECO:0000259" key="3">
    <source>
        <dbReference type="Pfam" id="PF00561"/>
    </source>
</evidence>
<dbReference type="Proteomes" id="UP000235371">
    <property type="component" value="Unassembled WGS sequence"/>
</dbReference>